<gene>
    <name evidence="1" type="ORF">ACFQQL_17365</name>
</gene>
<keyword evidence="2" id="KW-1185">Reference proteome</keyword>
<evidence type="ECO:0008006" key="3">
    <source>
        <dbReference type="Google" id="ProtNLM"/>
    </source>
</evidence>
<dbReference type="EMBL" id="JBHTCQ010000004">
    <property type="protein sequence ID" value="MFC7406893.1"/>
    <property type="molecule type" value="Genomic_DNA"/>
</dbReference>
<proteinExistence type="predicted"/>
<dbReference type="RefSeq" id="WP_382396418.1">
    <property type="nucleotide sequence ID" value="NZ_JBHTCQ010000004.1"/>
</dbReference>
<protein>
    <recommendedName>
        <fullName evidence="3">Glycosyl hydrolase family 32 N-terminal domain-containing protein</fullName>
    </recommendedName>
</protein>
<accession>A0ABW2QBP7</accession>
<dbReference type="Proteomes" id="UP001596455">
    <property type="component" value="Unassembled WGS sequence"/>
</dbReference>
<comment type="caution">
    <text evidence="1">The sequence shown here is derived from an EMBL/GenBank/DDBJ whole genome shotgun (WGS) entry which is preliminary data.</text>
</comment>
<sequence>MTSWRLVDQRPLFDMLAEARICRGVLGVSDPDVFHADGRWQMLLGAFTTRLTVRIVLARLPVGAPVVEDGWAFVTDRRGHAVTIGSPPRRRSWDGGGMHTPNRVAGTVAGEPVERIYYAGQPAGRTGLGRNRYAIGALVRDAETWRRYDHPVLEGDARRPSAFEPYVLCTDGRWRMWYLSAPGEVEPGERPDYELRYTESDDGLRWEPAETFSSTAEGYFDNTVVRTPAGWRMVLARGTNLHGTEPYPAQGLWLTEAGDLPGGRAAWGGIDRLLDTDASPTPWYAAGLCGPAVVLDGEDTMHVFATGTYARTSWWRTSLSRLRRGRRPPPPSPFYLATGRLTFTRA</sequence>
<name>A0ABW2QBP7_9MICO</name>
<evidence type="ECO:0000313" key="1">
    <source>
        <dbReference type="EMBL" id="MFC7406893.1"/>
    </source>
</evidence>
<organism evidence="1 2">
    <name type="scientific">Georgenia alba</name>
    <dbReference type="NCBI Taxonomy" id="2233858"/>
    <lineage>
        <taxon>Bacteria</taxon>
        <taxon>Bacillati</taxon>
        <taxon>Actinomycetota</taxon>
        <taxon>Actinomycetes</taxon>
        <taxon>Micrococcales</taxon>
        <taxon>Bogoriellaceae</taxon>
        <taxon>Georgenia</taxon>
    </lineage>
</organism>
<evidence type="ECO:0000313" key="2">
    <source>
        <dbReference type="Proteomes" id="UP001596455"/>
    </source>
</evidence>
<reference evidence="2" key="1">
    <citation type="journal article" date="2019" name="Int. J. Syst. Evol. Microbiol.">
        <title>The Global Catalogue of Microorganisms (GCM) 10K type strain sequencing project: providing services to taxonomists for standard genome sequencing and annotation.</title>
        <authorList>
            <consortium name="The Broad Institute Genomics Platform"/>
            <consortium name="The Broad Institute Genome Sequencing Center for Infectious Disease"/>
            <person name="Wu L."/>
            <person name="Ma J."/>
        </authorList>
    </citation>
    <scope>NUCLEOTIDE SEQUENCE [LARGE SCALE GENOMIC DNA]</scope>
    <source>
        <strain evidence="2">JCM 1490</strain>
    </source>
</reference>
<dbReference type="SUPFAM" id="SSF75005">
    <property type="entry name" value="Arabinanase/levansucrase/invertase"/>
    <property type="match status" value="1"/>
</dbReference>
<dbReference type="InterPro" id="IPR023296">
    <property type="entry name" value="Glyco_hydro_beta-prop_sf"/>
</dbReference>
<dbReference type="Gene3D" id="2.115.10.20">
    <property type="entry name" value="Glycosyl hydrolase domain, family 43"/>
    <property type="match status" value="1"/>
</dbReference>